<feature type="transmembrane region" description="Helical" evidence="6">
    <location>
        <begin position="195"/>
        <end position="216"/>
    </location>
</feature>
<dbReference type="InterPro" id="IPR045069">
    <property type="entry name" value="MATE_euk"/>
</dbReference>
<evidence type="ECO:0000256" key="6">
    <source>
        <dbReference type="RuleBase" id="RU004914"/>
    </source>
</evidence>
<evidence type="ECO:0000256" key="3">
    <source>
        <dbReference type="ARBA" id="ARBA00022692"/>
    </source>
</evidence>
<dbReference type="AlphaFoldDB" id="A0A445AL52"/>
<dbReference type="GO" id="GO:1990961">
    <property type="term" value="P:xenobiotic detoxification by transmembrane export across the plasma membrane"/>
    <property type="evidence" value="ECO:0007669"/>
    <property type="project" value="InterPro"/>
</dbReference>
<comment type="caution">
    <text evidence="8">The sequence shown here is derived from an EMBL/GenBank/DDBJ whole genome shotgun (WGS) entry which is preliminary data.</text>
</comment>
<dbReference type="Proteomes" id="UP000289738">
    <property type="component" value="Chromosome B02"/>
</dbReference>
<feature type="transmembrane region" description="Helical" evidence="6">
    <location>
        <begin position="310"/>
        <end position="331"/>
    </location>
</feature>
<dbReference type="GO" id="GO:0015297">
    <property type="term" value="F:antiporter activity"/>
    <property type="evidence" value="ECO:0007669"/>
    <property type="project" value="InterPro"/>
</dbReference>
<dbReference type="EMBL" id="SDMP01000012">
    <property type="protein sequence ID" value="RYR27182.1"/>
    <property type="molecule type" value="Genomic_DNA"/>
</dbReference>
<name>A0A445AL52_ARAHY</name>
<dbReference type="GO" id="GO:0016020">
    <property type="term" value="C:membrane"/>
    <property type="evidence" value="ECO:0007669"/>
    <property type="project" value="UniProtKB-SubCell"/>
</dbReference>
<sequence length="589" mass="64480">MRGRESGNEAASNNGLLSFIHGLLCHFHNHLIALLPNLSLSEVKEELQSIIKISSPIIMTSLMIYSRSVISMLFLGHQGKVELAGGSLALGFANITANSVLKGLTMGMDPICCQAYGAKRYSLLNQTFFRVTCLLLVVSIPISILWLNMGPVLQMLGQDPQVTKVAQVFMVFSIPELLAQAHLNPLRTFLRTQGLATPITVVASCAAVLHLPINYFLAIHLNLGVKGIALATGLNSINMILGLLSYLFFSKKPLKPWQGTSFFSIFHGWKPLLSLALPSCVSVCLEWWWYEIMLFLCGLLRNPQATVATMGILIQTLGFLYVFPFSLSIALTTRIGHSLGASQPTKARRSAIIGFIIALTFGVIAFIFLMFVRRNLGKLFTNETQIIDMVTSVLPILGLCEICNWSQTVSCGILSGTARPYLGARINLCAFYLIGLPVAIFATFIYKYELLGLWFGMLVAQISCLSMMIYTLVKTDWGDQTKRAVELSQVITTQDKSVNDEERGLINMSTGRGAADQAVGRGRSRGRGRGRISSDNSETFGSSSSTLTTLVMPQVAGLVDQPFIIVPNPNYMPSSTVTRHLLLLNSPHS</sequence>
<feature type="transmembrane region" description="Helical" evidence="6">
    <location>
        <begin position="128"/>
        <end position="146"/>
    </location>
</feature>
<feature type="transmembrane region" description="Helical" evidence="6">
    <location>
        <begin position="426"/>
        <end position="446"/>
    </location>
</feature>
<organism evidence="8 9">
    <name type="scientific">Arachis hypogaea</name>
    <name type="common">Peanut</name>
    <dbReference type="NCBI Taxonomy" id="3818"/>
    <lineage>
        <taxon>Eukaryota</taxon>
        <taxon>Viridiplantae</taxon>
        <taxon>Streptophyta</taxon>
        <taxon>Embryophyta</taxon>
        <taxon>Tracheophyta</taxon>
        <taxon>Spermatophyta</taxon>
        <taxon>Magnoliopsida</taxon>
        <taxon>eudicotyledons</taxon>
        <taxon>Gunneridae</taxon>
        <taxon>Pentapetalae</taxon>
        <taxon>rosids</taxon>
        <taxon>fabids</taxon>
        <taxon>Fabales</taxon>
        <taxon>Fabaceae</taxon>
        <taxon>Papilionoideae</taxon>
        <taxon>50 kb inversion clade</taxon>
        <taxon>dalbergioids sensu lato</taxon>
        <taxon>Dalbergieae</taxon>
        <taxon>Pterocarpus clade</taxon>
        <taxon>Arachis</taxon>
    </lineage>
</organism>
<evidence type="ECO:0000313" key="8">
    <source>
        <dbReference type="EMBL" id="RYR27182.1"/>
    </source>
</evidence>
<feature type="transmembrane region" description="Helical" evidence="6">
    <location>
        <begin position="452"/>
        <end position="473"/>
    </location>
</feature>
<feature type="compositionally biased region" description="Low complexity" evidence="7">
    <location>
        <begin position="531"/>
        <end position="543"/>
    </location>
</feature>
<comment type="subcellular location">
    <subcellularLocation>
        <location evidence="1">Membrane</location>
        <topology evidence="1">Multi-pass membrane protein</topology>
    </subcellularLocation>
</comment>
<dbReference type="Pfam" id="PF01554">
    <property type="entry name" value="MatE"/>
    <property type="match status" value="2"/>
</dbReference>
<feature type="transmembrane region" description="Helical" evidence="6">
    <location>
        <begin position="269"/>
        <end position="290"/>
    </location>
</feature>
<dbReference type="PANTHER" id="PTHR11206">
    <property type="entry name" value="MULTIDRUG RESISTANCE PROTEIN"/>
    <property type="match status" value="1"/>
</dbReference>
<keyword evidence="5 6" id="KW-0472">Membrane</keyword>
<dbReference type="NCBIfam" id="TIGR00797">
    <property type="entry name" value="matE"/>
    <property type="match status" value="1"/>
</dbReference>
<evidence type="ECO:0000256" key="7">
    <source>
        <dbReference type="SAM" id="MobiDB-lite"/>
    </source>
</evidence>
<comment type="similarity">
    <text evidence="2 6">Belongs to the multi antimicrobial extrusion (MATE) (TC 2.A.66.1) family.</text>
</comment>
<dbReference type="CDD" id="cd13132">
    <property type="entry name" value="MATE_eukaryotic"/>
    <property type="match status" value="1"/>
</dbReference>
<dbReference type="InterPro" id="IPR002528">
    <property type="entry name" value="MATE_fam"/>
</dbReference>
<evidence type="ECO:0000256" key="1">
    <source>
        <dbReference type="ARBA" id="ARBA00004141"/>
    </source>
</evidence>
<comment type="caution">
    <text evidence="6">Lacks conserved residue(s) required for the propagation of feature annotation.</text>
</comment>
<accession>A0A445AL52</accession>
<evidence type="ECO:0000256" key="4">
    <source>
        <dbReference type="ARBA" id="ARBA00022989"/>
    </source>
</evidence>
<feature type="region of interest" description="Disordered" evidence="7">
    <location>
        <begin position="516"/>
        <end position="543"/>
    </location>
</feature>
<proteinExistence type="inferred from homology"/>
<gene>
    <name evidence="8" type="ORF">Ahy_B02g061519</name>
</gene>
<dbReference type="STRING" id="3818.A0A445AL52"/>
<dbReference type="GO" id="GO:0042910">
    <property type="term" value="F:xenobiotic transmembrane transporter activity"/>
    <property type="evidence" value="ECO:0007669"/>
    <property type="project" value="InterPro"/>
</dbReference>
<evidence type="ECO:0000256" key="5">
    <source>
        <dbReference type="ARBA" id="ARBA00023136"/>
    </source>
</evidence>
<evidence type="ECO:0000313" key="9">
    <source>
        <dbReference type="Proteomes" id="UP000289738"/>
    </source>
</evidence>
<reference evidence="8 9" key="1">
    <citation type="submission" date="2019-01" db="EMBL/GenBank/DDBJ databases">
        <title>Sequencing of cultivated peanut Arachis hypogaea provides insights into genome evolution and oil improvement.</title>
        <authorList>
            <person name="Chen X."/>
        </authorList>
    </citation>
    <scope>NUCLEOTIDE SEQUENCE [LARGE SCALE GENOMIC DNA]</scope>
    <source>
        <strain evidence="9">cv. Fuhuasheng</strain>
        <tissue evidence="8">Leaves</tissue>
    </source>
</reference>
<feature type="transmembrane region" description="Helical" evidence="6">
    <location>
        <begin position="352"/>
        <end position="372"/>
    </location>
</feature>
<evidence type="ECO:0000256" key="2">
    <source>
        <dbReference type="ARBA" id="ARBA00010199"/>
    </source>
</evidence>
<keyword evidence="9" id="KW-1185">Reference proteome</keyword>
<feature type="transmembrane region" description="Helical" evidence="6">
    <location>
        <begin position="228"/>
        <end position="249"/>
    </location>
</feature>
<protein>
    <recommendedName>
        <fullName evidence="6">Protein DETOXIFICATION</fullName>
    </recommendedName>
    <alternativeName>
        <fullName evidence="6">Multidrug and toxic compound extrusion protein</fullName>
    </alternativeName>
</protein>
<keyword evidence="3 6" id="KW-0812">Transmembrane</keyword>
<keyword evidence="4 6" id="KW-1133">Transmembrane helix</keyword>